<dbReference type="InterPro" id="IPR001251">
    <property type="entry name" value="CRAL-TRIO_dom"/>
</dbReference>
<organism evidence="2 3">
    <name type="scientific">Stomoxys calcitrans</name>
    <name type="common">Stable fly</name>
    <name type="synonym">Conops calcitrans</name>
    <dbReference type="NCBI Taxonomy" id="35570"/>
    <lineage>
        <taxon>Eukaryota</taxon>
        <taxon>Metazoa</taxon>
        <taxon>Ecdysozoa</taxon>
        <taxon>Arthropoda</taxon>
        <taxon>Hexapoda</taxon>
        <taxon>Insecta</taxon>
        <taxon>Pterygota</taxon>
        <taxon>Neoptera</taxon>
        <taxon>Endopterygota</taxon>
        <taxon>Diptera</taxon>
        <taxon>Brachycera</taxon>
        <taxon>Muscomorpha</taxon>
        <taxon>Muscoidea</taxon>
        <taxon>Muscidae</taxon>
        <taxon>Stomoxys</taxon>
    </lineage>
</organism>
<dbReference type="Pfam" id="PF00650">
    <property type="entry name" value="CRAL_TRIO"/>
    <property type="match status" value="1"/>
</dbReference>
<dbReference type="KEGG" id="scac:106085651"/>
<gene>
    <name evidence="2" type="primary">106085651</name>
</gene>
<dbReference type="OrthoDB" id="6682367at2759"/>
<dbReference type="SMART" id="SM01100">
    <property type="entry name" value="CRAL_TRIO_N"/>
    <property type="match status" value="1"/>
</dbReference>
<dbReference type="InterPro" id="IPR036273">
    <property type="entry name" value="CRAL/TRIO_N_dom_sf"/>
</dbReference>
<proteinExistence type="predicted"/>
<dbReference type="PRINTS" id="PR00180">
    <property type="entry name" value="CRETINALDHBP"/>
</dbReference>
<evidence type="ECO:0000259" key="1">
    <source>
        <dbReference type="PROSITE" id="PS50191"/>
    </source>
</evidence>
<dbReference type="AlphaFoldDB" id="A0A1I8NWJ1"/>
<dbReference type="Proteomes" id="UP000095300">
    <property type="component" value="Unassembled WGS sequence"/>
</dbReference>
<dbReference type="Gene3D" id="1.20.5.1200">
    <property type="entry name" value="Alpha-tocopherol transfer"/>
    <property type="match status" value="1"/>
</dbReference>
<dbReference type="CDD" id="cd00170">
    <property type="entry name" value="SEC14"/>
    <property type="match status" value="1"/>
</dbReference>
<evidence type="ECO:0000313" key="2">
    <source>
        <dbReference type="EnsemblMetazoa" id="SCAU002637-PA"/>
    </source>
</evidence>
<protein>
    <recommendedName>
        <fullName evidence="1">CRAL-TRIO domain-containing protein</fullName>
    </recommendedName>
</protein>
<evidence type="ECO:0000313" key="3">
    <source>
        <dbReference type="Proteomes" id="UP000095300"/>
    </source>
</evidence>
<accession>A0A1I8NWJ1</accession>
<dbReference type="VEuPathDB" id="VectorBase:SCAU002637"/>
<dbReference type="EnsemblMetazoa" id="SCAU002637-RA">
    <property type="protein sequence ID" value="SCAU002637-PA"/>
    <property type="gene ID" value="SCAU002637"/>
</dbReference>
<sequence length="309" mass="35378">MAQIKPLSAELQKIACDELEEIPSRIPEDLATLKLWIQQQPHLQARTDDQFLIQFLRGCKYSLEKAKAKIDHFHAMKTKYPQFFSPTNVDDVIFRECHNLGVLTPLPIPLNDNGPRILFYRFNYPTNKFSLEEIFLPINAMHEVLMISDAYAGIHGITYLVDLGKATASHFLHMSPGAIKRIMNFYEKSRPLRIRGICYINASSVAEQFFKAVLSCLSEKLRERVAICGKDISKIYSHIPQKYLPQDYGGSNGCLQQLTADYNKVWDEHRLYFKQNSEFGTNESLRPGKPLDFDDVLGIGGSFRKLNVD</sequence>
<dbReference type="PROSITE" id="PS50191">
    <property type="entry name" value="CRAL_TRIO"/>
    <property type="match status" value="1"/>
</dbReference>
<dbReference type="InterPro" id="IPR036865">
    <property type="entry name" value="CRAL-TRIO_dom_sf"/>
</dbReference>
<dbReference type="PANTHER" id="PTHR10174:SF216">
    <property type="entry name" value="CRAL-TRIO DOMAIN-CONTAINING PROTEIN-RELATED"/>
    <property type="match status" value="1"/>
</dbReference>
<feature type="domain" description="CRAL-TRIO" evidence="1">
    <location>
        <begin position="90"/>
        <end position="256"/>
    </location>
</feature>
<dbReference type="Gene3D" id="1.10.8.20">
    <property type="entry name" value="N-terminal domain of phosphatidylinositol transfer protein sec14p"/>
    <property type="match status" value="1"/>
</dbReference>
<dbReference type="InterPro" id="IPR011074">
    <property type="entry name" value="CRAL/TRIO_N_dom"/>
</dbReference>
<dbReference type="SUPFAM" id="SSF52087">
    <property type="entry name" value="CRAL/TRIO domain"/>
    <property type="match status" value="1"/>
</dbReference>
<dbReference type="GO" id="GO:1902936">
    <property type="term" value="F:phosphatidylinositol bisphosphate binding"/>
    <property type="evidence" value="ECO:0007669"/>
    <property type="project" value="TreeGrafter"/>
</dbReference>
<reference evidence="2" key="1">
    <citation type="submission" date="2020-05" db="UniProtKB">
        <authorList>
            <consortium name="EnsemblMetazoa"/>
        </authorList>
    </citation>
    <scope>IDENTIFICATION</scope>
    <source>
        <strain evidence="2">USDA</strain>
    </source>
</reference>
<dbReference type="GO" id="GO:0016020">
    <property type="term" value="C:membrane"/>
    <property type="evidence" value="ECO:0007669"/>
    <property type="project" value="TreeGrafter"/>
</dbReference>
<dbReference type="PANTHER" id="PTHR10174">
    <property type="entry name" value="ALPHA-TOCOPHEROL TRANSFER PROTEIN-RELATED"/>
    <property type="match status" value="1"/>
</dbReference>
<dbReference type="SUPFAM" id="SSF46938">
    <property type="entry name" value="CRAL/TRIO N-terminal domain"/>
    <property type="match status" value="1"/>
</dbReference>
<keyword evidence="3" id="KW-1185">Reference proteome</keyword>
<dbReference type="Gene3D" id="3.40.525.10">
    <property type="entry name" value="CRAL-TRIO lipid binding domain"/>
    <property type="match status" value="1"/>
</dbReference>
<name>A0A1I8NWJ1_STOCA</name>